<comment type="caution">
    <text evidence="1">The sequence shown here is derived from an EMBL/GenBank/DDBJ whole genome shotgun (WGS) entry which is preliminary data.</text>
</comment>
<protein>
    <submittedName>
        <fullName evidence="1">16526_t:CDS:1</fullName>
    </submittedName>
</protein>
<evidence type="ECO:0000313" key="1">
    <source>
        <dbReference type="EMBL" id="CAG8648814.1"/>
    </source>
</evidence>
<accession>A0A9N9DTU7</accession>
<reference evidence="1" key="1">
    <citation type="submission" date="2021-06" db="EMBL/GenBank/DDBJ databases">
        <authorList>
            <person name="Kallberg Y."/>
            <person name="Tangrot J."/>
            <person name="Rosling A."/>
        </authorList>
    </citation>
    <scope>NUCLEOTIDE SEQUENCE</scope>
    <source>
        <strain evidence="1">MA453B</strain>
    </source>
</reference>
<gene>
    <name evidence="1" type="ORF">DERYTH_LOCUS10069</name>
</gene>
<dbReference type="EMBL" id="CAJVPY010005711">
    <property type="protein sequence ID" value="CAG8648814.1"/>
    <property type="molecule type" value="Genomic_DNA"/>
</dbReference>
<dbReference type="Proteomes" id="UP000789405">
    <property type="component" value="Unassembled WGS sequence"/>
</dbReference>
<evidence type="ECO:0000313" key="2">
    <source>
        <dbReference type="Proteomes" id="UP000789405"/>
    </source>
</evidence>
<name>A0A9N9DTU7_9GLOM</name>
<proteinExistence type="predicted"/>
<keyword evidence="2" id="KW-1185">Reference proteome</keyword>
<feature type="non-terminal residue" evidence="1">
    <location>
        <position position="61"/>
    </location>
</feature>
<dbReference type="AlphaFoldDB" id="A0A9N9DTU7"/>
<organism evidence="1 2">
    <name type="scientific">Dentiscutata erythropus</name>
    <dbReference type="NCBI Taxonomy" id="1348616"/>
    <lineage>
        <taxon>Eukaryota</taxon>
        <taxon>Fungi</taxon>
        <taxon>Fungi incertae sedis</taxon>
        <taxon>Mucoromycota</taxon>
        <taxon>Glomeromycotina</taxon>
        <taxon>Glomeromycetes</taxon>
        <taxon>Diversisporales</taxon>
        <taxon>Gigasporaceae</taxon>
        <taxon>Dentiscutata</taxon>
    </lineage>
</organism>
<sequence length="61" mass="7411">MYSLYSIDRKAYDEWEIDKVLKKVLKQEGLMIHDILKKISRNQTPKFPDEMLELFIKEHLT</sequence>